<dbReference type="EMBL" id="CASHTH010004423">
    <property type="protein sequence ID" value="CAI8057142.1"/>
    <property type="molecule type" value="Genomic_DNA"/>
</dbReference>
<protein>
    <submittedName>
        <fullName evidence="1">Uncharacterized protein</fullName>
    </submittedName>
</protein>
<dbReference type="AlphaFoldDB" id="A0AA35U1T6"/>
<proteinExistence type="predicted"/>
<sequence>QPNQRVSALSITPLIVIILSHYIQYPITSTPILPSHAHHIPNNLTDILESEMRRENPVCQQRSLHASRTPGSGMGSTTERLMDFEMMPYQASTVLDLSSLFPEVTSHPPTITATPAASRSKHCQSKTILSRAWQKGVKN</sequence>
<evidence type="ECO:0000313" key="1">
    <source>
        <dbReference type="EMBL" id="CAI8057142.1"/>
    </source>
</evidence>
<feature type="non-terminal residue" evidence="1">
    <location>
        <position position="139"/>
    </location>
</feature>
<name>A0AA35U1T6_GEOBA</name>
<reference evidence="1" key="1">
    <citation type="submission" date="2023-03" db="EMBL/GenBank/DDBJ databases">
        <authorList>
            <person name="Steffen K."/>
            <person name="Cardenas P."/>
        </authorList>
    </citation>
    <scope>NUCLEOTIDE SEQUENCE</scope>
</reference>
<comment type="caution">
    <text evidence="1">The sequence shown here is derived from an EMBL/GenBank/DDBJ whole genome shotgun (WGS) entry which is preliminary data.</text>
</comment>
<organism evidence="1 2">
    <name type="scientific">Geodia barretti</name>
    <name type="common">Barrett's horny sponge</name>
    <dbReference type="NCBI Taxonomy" id="519541"/>
    <lineage>
        <taxon>Eukaryota</taxon>
        <taxon>Metazoa</taxon>
        <taxon>Porifera</taxon>
        <taxon>Demospongiae</taxon>
        <taxon>Heteroscleromorpha</taxon>
        <taxon>Tetractinellida</taxon>
        <taxon>Astrophorina</taxon>
        <taxon>Geodiidae</taxon>
        <taxon>Geodia</taxon>
    </lineage>
</organism>
<accession>A0AA35U1T6</accession>
<gene>
    <name evidence="1" type="ORF">GBAR_LOCUS31127</name>
</gene>
<evidence type="ECO:0000313" key="2">
    <source>
        <dbReference type="Proteomes" id="UP001174909"/>
    </source>
</evidence>
<keyword evidence="2" id="KW-1185">Reference proteome</keyword>
<feature type="non-terminal residue" evidence="1">
    <location>
        <position position="1"/>
    </location>
</feature>
<dbReference type="Proteomes" id="UP001174909">
    <property type="component" value="Unassembled WGS sequence"/>
</dbReference>